<dbReference type="InterPro" id="IPR043502">
    <property type="entry name" value="DNA/RNA_pol_sf"/>
</dbReference>
<dbReference type="InterPro" id="IPR013103">
    <property type="entry name" value="RVT_2"/>
</dbReference>
<comment type="caution">
    <text evidence="3">The sequence shown here is derived from an EMBL/GenBank/DDBJ whole genome shotgun (WGS) entry which is preliminary data.</text>
</comment>
<feature type="domain" description="Reverse transcriptase Ty1/copia-type" evidence="2">
    <location>
        <begin position="422"/>
        <end position="581"/>
    </location>
</feature>
<evidence type="ECO:0000256" key="1">
    <source>
        <dbReference type="SAM" id="MobiDB-lite"/>
    </source>
</evidence>
<dbReference type="SUPFAM" id="SSF56672">
    <property type="entry name" value="DNA/RNA polymerases"/>
    <property type="match status" value="1"/>
</dbReference>
<evidence type="ECO:0000313" key="3">
    <source>
        <dbReference type="EMBL" id="RVW94084.1"/>
    </source>
</evidence>
<sequence length="803" mass="90170">MTNEISEDFMFYETTKEVSDAAKETYLDKENTSELFEVKRILNDLKQGELIVTQYFNALNSIPFIAQAKTAKEAWTILANTYAKPSRGRIKQVKTKLKNSTKGSQNVIEYLHSVKACADELAILGAPLDPEDLTDKILDGLGDDYKELVRVVQARDTFITFDELHEKLLSFEASAPAITSLSITHTGSTTLSSPQSTFTLSDVLWDLRLRAILFQGSTKDGIIPTLTLNLSTSFELIFETKPNYAKLKIFGCLCYPWLRPYSFHKLAPSPHPVSFLVTLCPKVPISVFNQPPLKHVSRHVQFVESIFPYTTLNIQQPRLTTTTFSNWIPPIITIPIPPPTQLPSYTPKVQALDLASTAGHISNTFPPPHQPGPTLQPEPASQQALKDSNWRKAMFEEYDALIRNGTWELVSPTGITNLVGYVNNAFLQGTLSETVYMVQLLSFIDADKPTHVCKLHKAIYGLKQAPWAWYHELCQFLVDSRFKNSHSDTSLFILHAGTDLLYLLVYVDDIIIIGNSNDLVSQVVECLAQRFSLKDLGPLSYFLGVEVVSHRHGLLFSQRRYIKDLLTRTNMQTTKPVHTPLPTSSSSIKLSYGSPLSNPMEYRTIVGSLQYLSLTRPNISFVVNKMSQFMHQPTDEHWTLVKRILRYLSGTVNDGLLLHRASPLSLHAFSDSIHAFSDVDWASNKDDYSSTGAYLVYLGNNLISWISKKQKIVARSSTEAEYLSVVATAVELCWVCSLLSELCINLHVAIDYHFLRDQVQSGALRVAHVSSVDQLADLLTKPLPHSQFQKLRVKIGLFPRGLS</sequence>
<dbReference type="Pfam" id="PF07727">
    <property type="entry name" value="RVT_2"/>
    <property type="match status" value="1"/>
</dbReference>
<proteinExistence type="predicted"/>
<feature type="compositionally biased region" description="Pro residues" evidence="1">
    <location>
        <begin position="365"/>
        <end position="376"/>
    </location>
</feature>
<reference evidence="3 4" key="1">
    <citation type="journal article" date="2018" name="PLoS Genet.">
        <title>Population sequencing reveals clonal diversity and ancestral inbreeding in the grapevine cultivar Chardonnay.</title>
        <authorList>
            <person name="Roach M.J."/>
            <person name="Johnson D.L."/>
            <person name="Bohlmann J."/>
            <person name="van Vuuren H.J."/>
            <person name="Jones S.J."/>
            <person name="Pretorius I.S."/>
            <person name="Schmidt S.A."/>
            <person name="Borneman A.R."/>
        </authorList>
    </citation>
    <scope>NUCLEOTIDE SEQUENCE [LARGE SCALE GENOMIC DNA]</scope>
    <source>
        <strain evidence="4">cv. Chardonnay</strain>
        <tissue evidence="3">Leaf</tissue>
    </source>
</reference>
<dbReference type="Proteomes" id="UP000288805">
    <property type="component" value="Unassembled WGS sequence"/>
</dbReference>
<dbReference type="PANTHER" id="PTHR11439:SF489">
    <property type="entry name" value="RNA-DIRECTED DNA POLYMERASE"/>
    <property type="match status" value="1"/>
</dbReference>
<protein>
    <submittedName>
        <fullName evidence="3">Retrovirus-related Pol polyprotein from transposon RE1</fullName>
    </submittedName>
</protein>
<organism evidence="3 4">
    <name type="scientific">Vitis vinifera</name>
    <name type="common">Grape</name>
    <dbReference type="NCBI Taxonomy" id="29760"/>
    <lineage>
        <taxon>Eukaryota</taxon>
        <taxon>Viridiplantae</taxon>
        <taxon>Streptophyta</taxon>
        <taxon>Embryophyta</taxon>
        <taxon>Tracheophyta</taxon>
        <taxon>Spermatophyta</taxon>
        <taxon>Magnoliopsida</taxon>
        <taxon>eudicotyledons</taxon>
        <taxon>Gunneridae</taxon>
        <taxon>Pentapetalae</taxon>
        <taxon>rosids</taxon>
        <taxon>Vitales</taxon>
        <taxon>Vitaceae</taxon>
        <taxon>Viteae</taxon>
        <taxon>Vitis</taxon>
    </lineage>
</organism>
<dbReference type="EMBL" id="QGNW01000124">
    <property type="protein sequence ID" value="RVW94084.1"/>
    <property type="molecule type" value="Genomic_DNA"/>
</dbReference>
<accession>A0A438IBM0</accession>
<name>A0A438IBM0_VITVI</name>
<evidence type="ECO:0000259" key="2">
    <source>
        <dbReference type="Pfam" id="PF07727"/>
    </source>
</evidence>
<dbReference type="Pfam" id="PF14223">
    <property type="entry name" value="Retrotran_gag_2"/>
    <property type="match status" value="1"/>
</dbReference>
<dbReference type="CDD" id="cd09272">
    <property type="entry name" value="RNase_HI_RT_Ty1"/>
    <property type="match status" value="1"/>
</dbReference>
<dbReference type="PANTHER" id="PTHR11439">
    <property type="entry name" value="GAG-POL-RELATED RETROTRANSPOSON"/>
    <property type="match status" value="1"/>
</dbReference>
<gene>
    <name evidence="3" type="primary">RE1_1725</name>
    <name evidence="3" type="ORF">CK203_038258</name>
</gene>
<evidence type="ECO:0000313" key="4">
    <source>
        <dbReference type="Proteomes" id="UP000288805"/>
    </source>
</evidence>
<feature type="region of interest" description="Disordered" evidence="1">
    <location>
        <begin position="360"/>
        <end position="381"/>
    </location>
</feature>
<dbReference type="AlphaFoldDB" id="A0A438IBM0"/>